<dbReference type="AlphaFoldDB" id="A0A2W5SPU8"/>
<proteinExistence type="predicted"/>
<dbReference type="EMBL" id="QFRA01000010">
    <property type="protein sequence ID" value="PZR04982.1"/>
    <property type="molecule type" value="Genomic_DNA"/>
</dbReference>
<evidence type="ECO:0000313" key="3">
    <source>
        <dbReference type="Proteomes" id="UP000249432"/>
    </source>
</evidence>
<accession>A0A2W5SPU8</accession>
<keyword evidence="1" id="KW-1133">Transmembrane helix</keyword>
<gene>
    <name evidence="2" type="ORF">DI525_05565</name>
</gene>
<name>A0A2W5SPU8_9CORY</name>
<organism evidence="2 3">
    <name type="scientific">Corynebacterium kroppenstedtii</name>
    <dbReference type="NCBI Taxonomy" id="161879"/>
    <lineage>
        <taxon>Bacteria</taxon>
        <taxon>Bacillati</taxon>
        <taxon>Actinomycetota</taxon>
        <taxon>Actinomycetes</taxon>
        <taxon>Mycobacteriales</taxon>
        <taxon>Corynebacteriaceae</taxon>
        <taxon>Corynebacterium</taxon>
    </lineage>
</organism>
<dbReference type="Proteomes" id="UP000249432">
    <property type="component" value="Unassembled WGS sequence"/>
</dbReference>
<protein>
    <submittedName>
        <fullName evidence="2">Uncharacterized protein</fullName>
    </submittedName>
</protein>
<keyword evidence="1" id="KW-0812">Transmembrane</keyword>
<feature type="transmembrane region" description="Helical" evidence="1">
    <location>
        <begin position="20"/>
        <end position="40"/>
    </location>
</feature>
<sequence>MACAGLAGIRTPEEPGRSRIGAFVAVLLAIPAVIVLVLIAKDGSKPASIGELFGVAGYAFIVSVSGGYLLEKRKRT</sequence>
<evidence type="ECO:0000256" key="1">
    <source>
        <dbReference type="SAM" id="Phobius"/>
    </source>
</evidence>
<evidence type="ECO:0000313" key="2">
    <source>
        <dbReference type="EMBL" id="PZR04982.1"/>
    </source>
</evidence>
<reference evidence="2 3" key="1">
    <citation type="submission" date="2017-08" db="EMBL/GenBank/DDBJ databases">
        <title>Infants hospitalized years apart are colonized by the same room-sourced microbial strains.</title>
        <authorList>
            <person name="Brooks B."/>
            <person name="Olm M.R."/>
            <person name="Firek B.A."/>
            <person name="Baker R."/>
            <person name="Thomas B.C."/>
            <person name="Morowitz M.J."/>
            <person name="Banfield J.F."/>
        </authorList>
    </citation>
    <scope>NUCLEOTIDE SEQUENCE [LARGE SCALE GENOMIC DNA]</scope>
    <source>
        <strain evidence="2">S2_003_000_R1_3</strain>
    </source>
</reference>
<keyword evidence="1" id="KW-0472">Membrane</keyword>
<feature type="transmembrane region" description="Helical" evidence="1">
    <location>
        <begin position="52"/>
        <end position="70"/>
    </location>
</feature>
<comment type="caution">
    <text evidence="2">The sequence shown here is derived from an EMBL/GenBank/DDBJ whole genome shotgun (WGS) entry which is preliminary data.</text>
</comment>